<dbReference type="STRING" id="1117707.VQ7734_02594"/>
<evidence type="ECO:0000259" key="10">
    <source>
        <dbReference type="PROSITE" id="PS50075"/>
    </source>
</evidence>
<dbReference type="PROSITE" id="PS52004">
    <property type="entry name" value="KS3_2"/>
    <property type="match status" value="1"/>
</dbReference>
<dbReference type="SMART" id="SM00823">
    <property type="entry name" value="PKS_PP"/>
    <property type="match status" value="2"/>
</dbReference>
<dbReference type="Gene3D" id="3.40.50.12780">
    <property type="entry name" value="N-terminal domain of ligase-like"/>
    <property type="match status" value="2"/>
</dbReference>
<dbReference type="InterPro" id="IPR045851">
    <property type="entry name" value="AMP-bd_C_sf"/>
</dbReference>
<dbReference type="NCBIfam" id="TIGR01733">
    <property type="entry name" value="AA-adenyl-dom"/>
    <property type="match status" value="1"/>
</dbReference>
<dbReference type="GO" id="GO:0004315">
    <property type="term" value="F:3-oxoacyl-[acyl-carrier-protein] synthase activity"/>
    <property type="evidence" value="ECO:0007669"/>
    <property type="project" value="InterPro"/>
</dbReference>
<keyword evidence="9" id="KW-0443">Lipid metabolism</keyword>
<feature type="domain" description="Ketosynthase family 3 (KS3)" evidence="11">
    <location>
        <begin position="667"/>
        <end position="1074"/>
    </location>
</feature>
<dbReference type="FunFam" id="3.30.559.30:FF:000006">
    <property type="entry name" value="Yersiniabactin polyketide/non-ribosomal peptide synthetase"/>
    <property type="match status" value="1"/>
</dbReference>
<dbReference type="SUPFAM" id="SSF47336">
    <property type="entry name" value="ACP-like"/>
    <property type="match status" value="3"/>
</dbReference>
<dbReference type="CDD" id="cd19535">
    <property type="entry name" value="Cyc_NRPS"/>
    <property type="match status" value="1"/>
</dbReference>
<protein>
    <submittedName>
        <fullName evidence="12">Phenyloxazoline synthase MbtB</fullName>
        <ecNumber evidence="12">6.3.2.-</ecNumber>
    </submittedName>
</protein>
<dbReference type="InterPro" id="IPR001242">
    <property type="entry name" value="Condensation_dom"/>
</dbReference>
<dbReference type="InterPro" id="IPR014030">
    <property type="entry name" value="Ketoacyl_synth_N"/>
</dbReference>
<feature type="domain" description="Carrier" evidence="10">
    <location>
        <begin position="578"/>
        <end position="653"/>
    </location>
</feature>
<dbReference type="Pfam" id="PF00550">
    <property type="entry name" value="PP-binding"/>
    <property type="match status" value="3"/>
</dbReference>
<dbReference type="InterPro" id="IPR040097">
    <property type="entry name" value="FAAL/FAAC"/>
</dbReference>
<dbReference type="InterPro" id="IPR020845">
    <property type="entry name" value="AMP-binding_CS"/>
</dbReference>
<feature type="domain" description="Carrier" evidence="10">
    <location>
        <begin position="2318"/>
        <end position="2394"/>
    </location>
</feature>
<dbReference type="Pfam" id="PF00109">
    <property type="entry name" value="ketoacyl-synt"/>
    <property type="match status" value="1"/>
</dbReference>
<evidence type="ECO:0000256" key="7">
    <source>
        <dbReference type="ARBA" id="ARBA00022679"/>
    </source>
</evidence>
<dbReference type="InterPro" id="IPR036736">
    <property type="entry name" value="ACP-like_sf"/>
</dbReference>
<evidence type="ECO:0000256" key="2">
    <source>
        <dbReference type="ARBA" id="ARBA00005194"/>
    </source>
</evidence>
<dbReference type="InterPro" id="IPR020841">
    <property type="entry name" value="PKS_Beta-ketoAc_synthase_dom"/>
</dbReference>
<evidence type="ECO:0000313" key="13">
    <source>
        <dbReference type="Proteomes" id="UP000184600"/>
    </source>
</evidence>
<dbReference type="OrthoDB" id="9757559at2"/>
<dbReference type="Proteomes" id="UP000184600">
    <property type="component" value="Unassembled WGS sequence"/>
</dbReference>
<keyword evidence="7" id="KW-0808">Transferase</keyword>
<dbReference type="InterPro" id="IPR042099">
    <property type="entry name" value="ANL_N_sf"/>
</dbReference>
<evidence type="ECO:0000256" key="9">
    <source>
        <dbReference type="ARBA" id="ARBA00023098"/>
    </source>
</evidence>
<dbReference type="InterPro" id="IPR014031">
    <property type="entry name" value="Ketoacyl_synth_C"/>
</dbReference>
<dbReference type="InterPro" id="IPR023213">
    <property type="entry name" value="CAT-like_dom_sf"/>
</dbReference>
<dbReference type="GO" id="GO:0005737">
    <property type="term" value="C:cytoplasm"/>
    <property type="evidence" value="ECO:0007669"/>
    <property type="project" value="TreeGrafter"/>
</dbReference>
<dbReference type="CDD" id="cd00833">
    <property type="entry name" value="PKS"/>
    <property type="match status" value="1"/>
</dbReference>
<dbReference type="GO" id="GO:0000036">
    <property type="term" value="F:acyl carrier activity"/>
    <property type="evidence" value="ECO:0007669"/>
    <property type="project" value="TreeGrafter"/>
</dbReference>
<dbReference type="FunFam" id="3.40.50.12780:FF:000013">
    <property type="entry name" value="Long-chain-fatty-acid--AMP ligase FadD32"/>
    <property type="match status" value="1"/>
</dbReference>
<dbReference type="InterPro" id="IPR009081">
    <property type="entry name" value="PP-bd_ACP"/>
</dbReference>
<keyword evidence="13" id="KW-1185">Reference proteome</keyword>
<keyword evidence="6 12" id="KW-0436">Ligase</keyword>
<dbReference type="FunFam" id="3.40.50.12780:FF:000012">
    <property type="entry name" value="Non-ribosomal peptide synthetase"/>
    <property type="match status" value="1"/>
</dbReference>
<dbReference type="SUPFAM" id="SSF53901">
    <property type="entry name" value="Thiolase-like"/>
    <property type="match status" value="1"/>
</dbReference>
<dbReference type="Pfam" id="PF00668">
    <property type="entry name" value="Condensation"/>
    <property type="match status" value="1"/>
</dbReference>
<evidence type="ECO:0000256" key="3">
    <source>
        <dbReference type="ARBA" id="ARBA00006432"/>
    </source>
</evidence>
<accession>A0A1M7YW81</accession>
<dbReference type="Pfam" id="PF02801">
    <property type="entry name" value="Ketoacyl-synt_C"/>
    <property type="match status" value="1"/>
</dbReference>
<dbReference type="EMBL" id="FRFG01000028">
    <property type="protein sequence ID" value="SHO56825.1"/>
    <property type="molecule type" value="Genomic_DNA"/>
</dbReference>
<dbReference type="SUPFAM" id="SSF52777">
    <property type="entry name" value="CoA-dependent acyltransferases"/>
    <property type="match status" value="2"/>
</dbReference>
<dbReference type="GO" id="GO:0071766">
    <property type="term" value="P:Actinobacterium-type cell wall biogenesis"/>
    <property type="evidence" value="ECO:0007669"/>
    <property type="project" value="UniProtKB-ARBA"/>
</dbReference>
<dbReference type="GO" id="GO:0031177">
    <property type="term" value="F:phosphopantetheine binding"/>
    <property type="evidence" value="ECO:0007669"/>
    <property type="project" value="InterPro"/>
</dbReference>
<dbReference type="GO" id="GO:0016874">
    <property type="term" value="F:ligase activity"/>
    <property type="evidence" value="ECO:0007669"/>
    <property type="project" value="UniProtKB-KW"/>
</dbReference>
<dbReference type="InterPro" id="IPR025110">
    <property type="entry name" value="AMP-bd_C"/>
</dbReference>
<dbReference type="PROSITE" id="PS00455">
    <property type="entry name" value="AMP_BINDING"/>
    <property type="match status" value="2"/>
</dbReference>
<comment type="similarity">
    <text evidence="3">Belongs to the ATP-dependent AMP-binding enzyme family.</text>
</comment>
<organism evidence="12 13">
    <name type="scientific">Vibrio quintilis</name>
    <dbReference type="NCBI Taxonomy" id="1117707"/>
    <lineage>
        <taxon>Bacteria</taxon>
        <taxon>Pseudomonadati</taxon>
        <taxon>Pseudomonadota</taxon>
        <taxon>Gammaproteobacteria</taxon>
        <taxon>Vibrionales</taxon>
        <taxon>Vibrionaceae</taxon>
        <taxon>Vibrio</taxon>
    </lineage>
</organism>
<dbReference type="PROSITE" id="PS50075">
    <property type="entry name" value="CARRIER"/>
    <property type="match status" value="2"/>
</dbReference>
<dbReference type="InterPro" id="IPR000873">
    <property type="entry name" value="AMP-dep_synth/lig_dom"/>
</dbReference>
<dbReference type="Gene3D" id="3.30.559.10">
    <property type="entry name" value="Chloramphenicol acetyltransferase-like domain"/>
    <property type="match status" value="1"/>
</dbReference>
<comment type="pathway">
    <text evidence="1">Siderophore biosynthesis.</text>
</comment>
<evidence type="ECO:0000256" key="1">
    <source>
        <dbReference type="ARBA" id="ARBA00004924"/>
    </source>
</evidence>
<dbReference type="Gene3D" id="1.10.1200.10">
    <property type="entry name" value="ACP-like"/>
    <property type="match status" value="3"/>
</dbReference>
<dbReference type="SMART" id="SM01294">
    <property type="entry name" value="PKS_PP_betabranch"/>
    <property type="match status" value="1"/>
</dbReference>
<dbReference type="PANTHER" id="PTHR45527:SF10">
    <property type="entry name" value="PYOCHELIN SYNTHASE PCHF"/>
    <property type="match status" value="1"/>
</dbReference>
<keyword evidence="5" id="KW-0597">Phosphoprotein</keyword>
<dbReference type="GO" id="GO:0044550">
    <property type="term" value="P:secondary metabolite biosynthetic process"/>
    <property type="evidence" value="ECO:0007669"/>
    <property type="project" value="TreeGrafter"/>
</dbReference>
<dbReference type="CDD" id="cd05931">
    <property type="entry name" value="FAAL"/>
    <property type="match status" value="1"/>
</dbReference>
<dbReference type="InterPro" id="IPR010071">
    <property type="entry name" value="AA_adenyl_dom"/>
</dbReference>
<dbReference type="Gene3D" id="3.30.70.3290">
    <property type="match status" value="1"/>
</dbReference>
<dbReference type="PANTHER" id="PTHR45527">
    <property type="entry name" value="NONRIBOSOMAL PEPTIDE SYNTHETASE"/>
    <property type="match status" value="1"/>
</dbReference>
<dbReference type="EC" id="6.3.2.-" evidence="12"/>
<dbReference type="CDD" id="cd12114">
    <property type="entry name" value="A_NRPS_TlmIV_like"/>
    <property type="match status" value="1"/>
</dbReference>
<dbReference type="InterPro" id="IPR016039">
    <property type="entry name" value="Thiolase-like"/>
</dbReference>
<proteinExistence type="inferred from homology"/>
<evidence type="ECO:0000256" key="8">
    <source>
        <dbReference type="ARBA" id="ARBA00022832"/>
    </source>
</evidence>
<dbReference type="UniPathway" id="UPA00094"/>
<evidence type="ECO:0000256" key="4">
    <source>
        <dbReference type="ARBA" id="ARBA00022450"/>
    </source>
</evidence>
<dbReference type="InterPro" id="IPR020806">
    <property type="entry name" value="PKS_PP-bd"/>
</dbReference>
<reference evidence="13" key="1">
    <citation type="submission" date="2016-12" db="EMBL/GenBank/DDBJ databases">
        <authorList>
            <person name="Rodrigo-Torres L."/>
            <person name="Arahal R.D."/>
            <person name="Lucena T."/>
        </authorList>
    </citation>
    <scope>NUCLEOTIDE SEQUENCE [LARGE SCALE GENOMIC DNA]</scope>
</reference>
<evidence type="ECO:0000259" key="11">
    <source>
        <dbReference type="PROSITE" id="PS52004"/>
    </source>
</evidence>
<dbReference type="GO" id="GO:0043041">
    <property type="term" value="P:amino acid activation for nonribosomal peptide biosynthetic process"/>
    <property type="evidence" value="ECO:0007669"/>
    <property type="project" value="TreeGrafter"/>
</dbReference>
<keyword evidence="8" id="KW-0276">Fatty acid metabolism</keyword>
<name>A0A1M7YW81_9VIBR</name>
<evidence type="ECO:0000313" key="12">
    <source>
        <dbReference type="EMBL" id="SHO56825.1"/>
    </source>
</evidence>
<dbReference type="Pfam" id="PF23024">
    <property type="entry name" value="AMP-dom_DIP2-like"/>
    <property type="match status" value="1"/>
</dbReference>
<dbReference type="SMART" id="SM00825">
    <property type="entry name" value="PKS_KS"/>
    <property type="match status" value="1"/>
</dbReference>
<dbReference type="Gene3D" id="3.40.47.10">
    <property type="match status" value="1"/>
</dbReference>
<dbReference type="Pfam" id="PF00501">
    <property type="entry name" value="AMP-binding"/>
    <property type="match status" value="2"/>
</dbReference>
<dbReference type="InterPro" id="IPR057737">
    <property type="entry name" value="Condensation_MtbB-like"/>
</dbReference>
<dbReference type="Gene3D" id="3.30.300.30">
    <property type="match status" value="2"/>
</dbReference>
<dbReference type="PROSITE" id="PS00606">
    <property type="entry name" value="KS3_1"/>
    <property type="match status" value="1"/>
</dbReference>
<comment type="pathway">
    <text evidence="2">Lipid metabolism; fatty acid biosynthesis.</text>
</comment>
<dbReference type="InterPro" id="IPR018201">
    <property type="entry name" value="Ketoacyl_synth_AS"/>
</dbReference>
<keyword evidence="4" id="KW-0596">Phosphopantetheine</keyword>
<sequence>MYKQLGWIQQTLLDQFQHHASEIALRDCSSLPHQIYTYQDVEKKISIISEYLLPHYSQRALLLLPGSAYFVFSYLACAMNGVTAVPVNLPGEKRIRRVKTMLTHIMKDCDPRIILAMSSSKESIEALGWDQERQVIYLDEILATAQGCSLSGDMFRAPVAPVMLQYSSGSTGVPKAVCNYDKNIMNHHHLMVRMNAEVDSIHTATWLPFYHDLGLFYGLLFPIFSGGSCTFIRPSQFVANPLSWLSLIEQYKATIITAPDFAYRLCVDAVDEKDVPGLDLSSLKVALTAAEPIRPETVDLFKEHFRPAGFIPEMYMTGYGMAEATLVVSYKKIGTPMIRHTFDEKALAQGHAKKAEHGRELIGCGKEFGSWDLRIVDPDTRIQCEDGQIGEVWMTGECLPAGYWNQPEMTETVYRAKLAHQTSDKHYLRTGDLAFILEGELYICGRIKDIIIVAGENHMPNDIEATIEKQCELVEIGGACFVQDTDTGNINGICEVHRHTRKEYLESLAQDIYAQVRQHHHLLVSRVILIPKGNLKKTSSGKIRRRHMLMDLNNDALNVLYGTTFNDAKKEEIAISDTGMTSEPDYILTSLKAVLGEEVIDDKQGFADLGVTSLVAAQWCRQLADHYGLSMSPTILFAYPNVTALRQWIQSRLPAKVTAQKQTSAKSQHVAVIAVSCRLPQQEADSSWRDYANWLMKGEHAGNMLTSDDRSFSLPVGCLDDVDKFDARFFGISAQEARLMDPQQRWLMESGWHLFEQAGWLPEQIKGQKYGIYIGQGSQDYSDIVVSQNHEKFAKGYFVTGNSRSAASGRLAKFFGLRGPAVTIDTACSSSLVAIDAAVKFIQSGSGDTAIAGGVNFLLSSSNEQALISAGMLSPDGCCATLSEQANGYMRSEGVGLLLLKNYEAAVADGDPILAVIEASGVGQDGESSSLTAPNPLAQAAMIEDVLSQSGLSVNDIDAIEMNGTGTALGDSIELHAIDSVYGQRQHPLNLTTFKPQLGHFESASGVVSVIHAIAQMHQQCLFAHPGFTRFNPHLSEWMSRYAFSRNSRPEKLRRMAVNAFGFTGTLAHLILRHYPQTQVPRANDRQANDLQMKAGLQPSFSESAINHFPLTAASENSLRAMAARWTLLLQQQPETLHQLLIHAWLSKRNHSLPVRVCVKFADIAELTGQLDEIACGILPDSQTTESEIASWIQGNHYDWSALVRHQTFPAAVINLLPLYSFSRERYWIELPQGTVQAGAIHQLHSPAGDTIDGREFITRWLRDALDIGTEALDEHENLINLGLNSIQLIDFVDEARKAGVRYELVRLYEHPTIQGWLSLWHQAAQVTTQPAAAASHATEDVLSQPFELTNVQRAYWQGRNPDLVLGGVACHAYLEFNCPQMNVDRLSHAYNALVQRHSLLRMRMNTDGTGYFVAYEPAQITAYQWQDFSESEAAQKQLELRQQLQDRVPDLHTEPGMSVCVSQTAQGSRLHVDIDMVIADAMSIRILLDDLAGFYTYPETVQDVKPTVHFPEYLRYVRATETGDEDQAYWAAQIPGLPGAPALPLAVRPEQTGKPRFVHRQWQLPASDWTALQNAGYQYQITPSMLLAACFAETLRGWSENREFCLNLTIFNRRHDTLDITDMVADFTTLMLLACRPSVQDTLLENARRLNETFMAGLDHARFDAINVLREMSRQSGSQVMMPVVFTSNIGHDFLSDNPFGKIDYVVSQTPQVWLDCQVRQDDGNLVISWDSVDELFPDQMIDQMFAFMGRLITSLAEQPEKLSAPVRTYLSDELRQQRDSSNQTNLIPLHHRTLHGRFFEWAESDPEHTALIDEQGVLTYRALAEQVTELAYRLRQTGVCVGERVAVILPKGRQQIIAVLAAHLVGAAYIPLDKEQPRQRIQQIIAQASPRCLVADSATATDGYHLPVIDIAAVGEMHLEQSRWPDFWPGNVAYIIYTSGSTGVPKGVVTTHQAAANTIDDMQARLSLTSSSRSFALSALNFDLSVFDIFAPLSVGGAVVIPAEENRKEARVWLQMINEHHVTVWNSVPALFEMLLIAAESSQDLTLPATLQHVLLSGDWVGLDLHSRLQQLNPQTELIALGGATEAAIWSNAFPVTQVDPQWRSIPYGYALSHQSYRVMDEQRRDCPDWVTGELWIGGEGVAQGYFGDPEKTVAQFVVHEGQMYYRTGDTGRFWPDGVIEFSGRRDNQVKVHGHRIELGEIEHVACAVQGIQKALALVTGSPSKQILLFVETDDPAIQAQLTEDYMPVPEQGFSSQEKALVAPALRNQLPDYMLPQHIVLCRRIPLTANGKLDRKQLTKVAQSIVSDHCQGEFVAPSSPEEVLLAEVLMQVLSSSNPISMTDNFFSVGGDSLTAMQLTSVLEKQHGVVLSLRTIFNRQTIARIAQAMEIPEQADAGVVYEEGAL</sequence>
<evidence type="ECO:0000256" key="5">
    <source>
        <dbReference type="ARBA" id="ARBA00022553"/>
    </source>
</evidence>
<evidence type="ECO:0000256" key="6">
    <source>
        <dbReference type="ARBA" id="ARBA00022598"/>
    </source>
</evidence>
<dbReference type="SUPFAM" id="SSF56801">
    <property type="entry name" value="Acetyl-CoA synthetase-like"/>
    <property type="match status" value="2"/>
</dbReference>
<gene>
    <name evidence="12" type="primary">mbtB_1</name>
    <name evidence="12" type="ORF">VQ7734_02594</name>
</gene>
<dbReference type="RefSeq" id="WP_073583173.1">
    <property type="nucleotide sequence ID" value="NZ_AP024897.1"/>
</dbReference>
<dbReference type="Gene3D" id="3.30.559.30">
    <property type="entry name" value="Nonribosomal peptide synthetase, condensation domain"/>
    <property type="match status" value="1"/>
</dbReference>